<feature type="transmembrane region" description="Helical" evidence="10">
    <location>
        <begin position="295"/>
        <end position="313"/>
    </location>
</feature>
<feature type="transmembrane region" description="Helical" evidence="10">
    <location>
        <begin position="333"/>
        <end position="353"/>
    </location>
</feature>
<dbReference type="EMBL" id="NRSZ01000463">
    <property type="protein sequence ID" value="PNY27091.1"/>
    <property type="molecule type" value="Genomic_DNA"/>
</dbReference>
<feature type="compositionally biased region" description="Basic and acidic residues" evidence="9">
    <location>
        <begin position="1274"/>
        <end position="1286"/>
    </location>
</feature>
<evidence type="ECO:0000256" key="5">
    <source>
        <dbReference type="ARBA" id="ARBA00022840"/>
    </source>
</evidence>
<comment type="caution">
    <text evidence="13">The sequence shown here is derived from an EMBL/GenBank/DDBJ whole genome shotgun (WGS) entry which is preliminary data.</text>
</comment>
<dbReference type="OrthoDB" id="6500128at2759"/>
<feature type="compositionally biased region" description="Basic and acidic residues" evidence="9">
    <location>
        <begin position="1189"/>
        <end position="1205"/>
    </location>
</feature>
<dbReference type="InterPro" id="IPR027417">
    <property type="entry name" value="P-loop_NTPase"/>
</dbReference>
<dbReference type="FunFam" id="3.40.50.300:FF:000287">
    <property type="entry name" value="Multidrug ABC transporter ATP-binding protein"/>
    <property type="match status" value="1"/>
</dbReference>
<dbReference type="InterPro" id="IPR039421">
    <property type="entry name" value="Type_1_exporter"/>
</dbReference>
<proteinExistence type="inferred from homology"/>
<feature type="compositionally biased region" description="Basic residues" evidence="9">
    <location>
        <begin position="1332"/>
        <end position="1349"/>
    </location>
</feature>
<feature type="domain" description="ABC transporter" evidence="11">
    <location>
        <begin position="777"/>
        <end position="1011"/>
    </location>
</feature>
<feature type="compositionally biased region" description="Low complexity" evidence="9">
    <location>
        <begin position="35"/>
        <end position="46"/>
    </location>
</feature>
<feature type="transmembrane region" description="Helical" evidence="10">
    <location>
        <begin position="602"/>
        <end position="620"/>
    </location>
</feature>
<keyword evidence="5" id="KW-0067">ATP-binding</keyword>
<feature type="compositionally biased region" description="Polar residues" evidence="9">
    <location>
        <begin position="1248"/>
        <end position="1261"/>
    </location>
</feature>
<dbReference type="Gene3D" id="3.40.50.300">
    <property type="entry name" value="P-loop containing nucleotide triphosphate hydrolases"/>
    <property type="match status" value="1"/>
</dbReference>
<feature type="transmembrane region" description="Helical" evidence="10">
    <location>
        <begin position="189"/>
        <end position="208"/>
    </location>
</feature>
<gene>
    <name evidence="13" type="ORF">TCAP_02985</name>
</gene>
<dbReference type="Gene3D" id="1.20.1560.10">
    <property type="entry name" value="ABC transporter type 1, transmembrane domain"/>
    <property type="match status" value="1"/>
</dbReference>
<feature type="compositionally biased region" description="Polar residues" evidence="9">
    <location>
        <begin position="1144"/>
        <end position="1154"/>
    </location>
</feature>
<dbReference type="InterPro" id="IPR011527">
    <property type="entry name" value="ABC1_TM_dom"/>
</dbReference>
<dbReference type="InterPro" id="IPR036640">
    <property type="entry name" value="ABC1_TM_sf"/>
</dbReference>
<feature type="region of interest" description="Disordered" evidence="9">
    <location>
        <begin position="1"/>
        <end position="52"/>
    </location>
</feature>
<keyword evidence="7 10" id="KW-0472">Membrane</keyword>
<feature type="transmembrane region" description="Helical" evidence="10">
    <location>
        <begin position="263"/>
        <end position="283"/>
    </location>
</feature>
<protein>
    <submittedName>
        <fullName evidence="13">Heavy metal tolerance protein</fullName>
    </submittedName>
</protein>
<dbReference type="Pfam" id="PF00005">
    <property type="entry name" value="ABC_tran"/>
    <property type="match status" value="1"/>
</dbReference>
<dbReference type="SUPFAM" id="SSF90123">
    <property type="entry name" value="ABC transporter transmembrane region"/>
    <property type="match status" value="1"/>
</dbReference>
<dbReference type="CDD" id="cd03253">
    <property type="entry name" value="ABCC_ATM1_transporter"/>
    <property type="match status" value="1"/>
</dbReference>
<dbReference type="PANTHER" id="PTHR24221">
    <property type="entry name" value="ATP-BINDING CASSETTE SUB-FAMILY B"/>
    <property type="match status" value="1"/>
</dbReference>
<dbReference type="SUPFAM" id="SSF52540">
    <property type="entry name" value="P-loop containing nucleoside triphosphate hydrolases"/>
    <property type="match status" value="1"/>
</dbReference>
<keyword evidence="6 10" id="KW-1133">Transmembrane helix</keyword>
<keyword evidence="4" id="KW-0547">Nucleotide-binding</keyword>
<dbReference type="CDD" id="cd18583">
    <property type="entry name" value="ABC_6TM_HMT1"/>
    <property type="match status" value="1"/>
</dbReference>
<dbReference type="InterPro" id="IPR003593">
    <property type="entry name" value="AAA+_ATPase"/>
</dbReference>
<accession>A0A2K3QHS2</accession>
<evidence type="ECO:0000256" key="8">
    <source>
        <dbReference type="ARBA" id="ARBA00024363"/>
    </source>
</evidence>
<dbReference type="Pfam" id="PF00664">
    <property type="entry name" value="ABC_membrane"/>
    <property type="match status" value="1"/>
</dbReference>
<dbReference type="SMART" id="SM00382">
    <property type="entry name" value="AAA"/>
    <property type="match status" value="1"/>
</dbReference>
<evidence type="ECO:0000256" key="3">
    <source>
        <dbReference type="ARBA" id="ARBA00022692"/>
    </source>
</evidence>
<keyword evidence="3 10" id="KW-0812">Transmembrane</keyword>
<reference evidence="13 14" key="1">
    <citation type="submission" date="2017-08" db="EMBL/GenBank/DDBJ databases">
        <title>Harnessing the power of phylogenomics to disentangle the directionality and signatures of interkingdom host jumping in the parasitic fungal genus Tolypocladium.</title>
        <authorList>
            <person name="Quandt C.A."/>
            <person name="Patterson W."/>
            <person name="Spatafora J.W."/>
        </authorList>
    </citation>
    <scope>NUCLEOTIDE SEQUENCE [LARGE SCALE GENOMIC DNA]</scope>
    <source>
        <strain evidence="13 14">CBS 113982</strain>
    </source>
</reference>
<comment type="subcellular location">
    <subcellularLocation>
        <location evidence="1">Membrane</location>
        <topology evidence="1">Multi-pass membrane protein</topology>
    </subcellularLocation>
</comment>
<dbReference type="GO" id="GO:0005524">
    <property type="term" value="F:ATP binding"/>
    <property type="evidence" value="ECO:0007669"/>
    <property type="project" value="UniProtKB-KW"/>
</dbReference>
<feature type="transmembrane region" description="Helical" evidence="10">
    <location>
        <begin position="229"/>
        <end position="251"/>
    </location>
</feature>
<dbReference type="PROSITE" id="PS50893">
    <property type="entry name" value="ABC_TRANSPORTER_2"/>
    <property type="match status" value="1"/>
</dbReference>
<name>A0A2K3QHS2_9HYPO</name>
<feature type="transmembrane region" description="Helical" evidence="10">
    <location>
        <begin position="679"/>
        <end position="704"/>
    </location>
</feature>
<dbReference type="GO" id="GO:0140359">
    <property type="term" value="F:ABC-type transporter activity"/>
    <property type="evidence" value="ECO:0007669"/>
    <property type="project" value="InterPro"/>
</dbReference>
<feature type="compositionally biased region" description="Low complexity" evidence="9">
    <location>
        <begin position="1167"/>
        <end position="1183"/>
    </location>
</feature>
<evidence type="ECO:0000256" key="9">
    <source>
        <dbReference type="SAM" id="MobiDB-lite"/>
    </source>
</evidence>
<feature type="region of interest" description="Disordered" evidence="9">
    <location>
        <begin position="373"/>
        <end position="401"/>
    </location>
</feature>
<dbReference type="GO" id="GO:0016020">
    <property type="term" value="C:membrane"/>
    <property type="evidence" value="ECO:0007669"/>
    <property type="project" value="UniProtKB-SubCell"/>
</dbReference>
<feature type="compositionally biased region" description="Polar residues" evidence="9">
    <location>
        <begin position="1104"/>
        <end position="1113"/>
    </location>
</feature>
<comment type="similarity">
    <text evidence="8">Belongs to the ABC transporter superfamily. ABCB family. Heavy Metal importer (TC 3.A.1.210) subfamily.</text>
</comment>
<dbReference type="Proteomes" id="UP000236621">
    <property type="component" value="Unassembled WGS sequence"/>
</dbReference>
<feature type="region of interest" description="Disordered" evidence="9">
    <location>
        <begin position="1025"/>
        <end position="1366"/>
    </location>
</feature>
<dbReference type="GO" id="GO:0016887">
    <property type="term" value="F:ATP hydrolysis activity"/>
    <property type="evidence" value="ECO:0007669"/>
    <property type="project" value="InterPro"/>
</dbReference>
<evidence type="ECO:0000313" key="13">
    <source>
        <dbReference type="EMBL" id="PNY27091.1"/>
    </source>
</evidence>
<evidence type="ECO:0000256" key="1">
    <source>
        <dbReference type="ARBA" id="ARBA00004141"/>
    </source>
</evidence>
<evidence type="ECO:0000256" key="2">
    <source>
        <dbReference type="ARBA" id="ARBA00022448"/>
    </source>
</evidence>
<dbReference type="PROSITE" id="PS00211">
    <property type="entry name" value="ABC_TRANSPORTER_1"/>
    <property type="match status" value="1"/>
</dbReference>
<keyword evidence="14" id="KW-1185">Reference proteome</keyword>
<dbReference type="PROSITE" id="PS50929">
    <property type="entry name" value="ABC_TM1F"/>
    <property type="match status" value="1"/>
</dbReference>
<dbReference type="PANTHER" id="PTHR24221:SF503">
    <property type="entry name" value="MITOCHONDRIAL POTASSIUM CHANNEL ATP-BINDING SUBUNIT"/>
    <property type="match status" value="1"/>
</dbReference>
<evidence type="ECO:0000256" key="10">
    <source>
        <dbReference type="SAM" id="Phobius"/>
    </source>
</evidence>
<feature type="domain" description="ABC transmembrane type-1" evidence="12">
    <location>
        <begin position="461"/>
        <end position="743"/>
    </location>
</feature>
<evidence type="ECO:0000313" key="14">
    <source>
        <dbReference type="Proteomes" id="UP000236621"/>
    </source>
</evidence>
<keyword evidence="2" id="KW-0813">Transport</keyword>
<dbReference type="STRING" id="45235.A0A2K3QHS2"/>
<feature type="compositionally biased region" description="Basic and acidic residues" evidence="9">
    <location>
        <begin position="1"/>
        <end position="25"/>
    </location>
</feature>
<feature type="compositionally biased region" description="Polar residues" evidence="9">
    <location>
        <begin position="388"/>
        <end position="400"/>
    </location>
</feature>
<evidence type="ECO:0000259" key="11">
    <source>
        <dbReference type="PROSITE" id="PS50893"/>
    </source>
</evidence>
<evidence type="ECO:0000256" key="4">
    <source>
        <dbReference type="ARBA" id="ARBA00022741"/>
    </source>
</evidence>
<organism evidence="13 14">
    <name type="scientific">Tolypocladium capitatum</name>
    <dbReference type="NCBI Taxonomy" id="45235"/>
    <lineage>
        <taxon>Eukaryota</taxon>
        <taxon>Fungi</taxon>
        <taxon>Dikarya</taxon>
        <taxon>Ascomycota</taxon>
        <taxon>Pezizomycotina</taxon>
        <taxon>Sordariomycetes</taxon>
        <taxon>Hypocreomycetidae</taxon>
        <taxon>Hypocreales</taxon>
        <taxon>Ophiocordycipitaceae</taxon>
        <taxon>Tolypocladium</taxon>
    </lineage>
</organism>
<dbReference type="InterPro" id="IPR003439">
    <property type="entry name" value="ABC_transporter-like_ATP-bd"/>
</dbReference>
<feature type="non-terminal residue" evidence="13">
    <location>
        <position position="1"/>
    </location>
</feature>
<evidence type="ECO:0000259" key="12">
    <source>
        <dbReference type="PROSITE" id="PS50929"/>
    </source>
</evidence>
<dbReference type="InterPro" id="IPR017871">
    <property type="entry name" value="ABC_transporter-like_CS"/>
</dbReference>
<sequence length="1366" mass="148562">RLRDREGTAGWRWRSDHSPHLDLSTRHNPSGQAVQPQQQTSSRPSPVFTARTEPPAALPVPLVLPPLRAPAAVRDWLPASSLPCPVPSLRSFQLSASSLWLPLAPAGSLPLSPALSPGLSRPLQASFGLSRSASSFACVVAPVHLSLSRHRFVRHHLEARLTSLRLRQQAEESPCMDPTTEPDPAVLPAVYYTYPAVVFLYFIASSLASACTLQRLKIDRATERPGRRIVLALLSVFILSYIAQLAALVSYTLIDRRWPPEDHLVVGILSCLLIFGIQLSWLSDTDSPVGFPFHGSWLLALAFEAAIGVLVAIKPRSNHPDRYELTETALSAARFAVLLVLTAWSCIGLWAGARATPDAADEEHQSLLPKNGATAQTQGANGSGYGATTGSEQTSGNTAEYNWERREREAREAMEKRLKEGGNWFEYAKGFMVSFLPTCSDVLFPYVYPIGNRPLQLRAGAVVLCLFGSNALHLLIPRQTGIIMDSLGGTNSTSPWLAVIIFAALRLAASESGIELLRQWLWIPVKYYAHDSITRAAYSHMMHLSADFHDSKSSSDMMMAIYGGSAVSNVVESVLLQAAPMLIDMCVAIVYLSITFGPFEGLITVATGTIFFMLAGRLVAESKAASRKRVNALYQEHYVRQSGLLGWQTVSAFNQIGYEDNRHANAVTNRWISEQQYALSWYVSIAFQTVVLTCGLLVSAFLAVSRIQSGHATSGQFAMLLMYWSQLTSPLQFFAKLGKSMSDDFIDAERLLDIMKTKPTVENKKGARPLKFAAGNVEFEGVYFSYDGRKGTIKDLNLSIPAGETVAFVGATGAGKSTLLKLLDRFYDVTDGCIRIDGQDVREVDLFSLRDRIGIVPQNPILFDDTIMNNVRYGRITASDEEVFEACQAACIHDKIKGFTNGYETRVGERGVKLSGGELQRVAIARAILKKPDIVLLDEATSAVDTDTEQQIQQSFRSLCRGRTTFIVAHRLSTIMNADRIVVVEHGELIEQGSHHELVAKNGRYADLWSKQVFLRPRDKTGMVEIIDDRPDVGDDLSSEQTAADHDKGGTTDSDSEMFCTDNEQAQADAEMPEQQRREASKLNPDAPEFTPLAVTRSDAEPTESVTSPNAHASTGEFPILTASRQWSDEVAGYQGGEEELSVGQESSPSPTNEEQARPKGSLPVGDGAAHSQKAAAQGAADSTLKASEAADKSAGNHDGERVQSKSEPSQVPQEPDPVVRLPAIPANIVEGQEASRRVSAPPVQPHVPQSQLPRPTSRDSTVLRPISTISEGQGDKLPKVKDKGEVTGGTACSDEGVTANLASSAAGDENEPPPKNGQAASSNAFSARGYRGGRRGRSSWLRGRRGRVGPRVEATARNGQAQLDR</sequence>
<evidence type="ECO:0000256" key="7">
    <source>
        <dbReference type="ARBA" id="ARBA00023136"/>
    </source>
</evidence>
<evidence type="ECO:0000256" key="6">
    <source>
        <dbReference type="ARBA" id="ARBA00022989"/>
    </source>
</evidence>